<feature type="region of interest" description="Disordered" evidence="1">
    <location>
        <begin position="56"/>
        <end position="81"/>
    </location>
</feature>
<dbReference type="EMBL" id="CM001880">
    <property type="protein sequence ID" value="EOY00663.1"/>
    <property type="molecule type" value="Genomic_DNA"/>
</dbReference>
<keyword evidence="3" id="KW-1185">Reference proteome</keyword>
<proteinExistence type="predicted"/>
<dbReference type="AlphaFoldDB" id="A0A061E7U1"/>
<gene>
    <name evidence="2" type="ORF">TCM_010578</name>
</gene>
<dbReference type="InParanoid" id="A0A061E7U1"/>
<evidence type="ECO:0000313" key="2">
    <source>
        <dbReference type="EMBL" id="EOY00663.1"/>
    </source>
</evidence>
<organism evidence="2 3">
    <name type="scientific">Theobroma cacao</name>
    <name type="common">Cacao</name>
    <name type="synonym">Cocoa</name>
    <dbReference type="NCBI Taxonomy" id="3641"/>
    <lineage>
        <taxon>Eukaryota</taxon>
        <taxon>Viridiplantae</taxon>
        <taxon>Streptophyta</taxon>
        <taxon>Embryophyta</taxon>
        <taxon>Tracheophyta</taxon>
        <taxon>Spermatophyta</taxon>
        <taxon>Magnoliopsida</taxon>
        <taxon>eudicotyledons</taxon>
        <taxon>Gunneridae</taxon>
        <taxon>Pentapetalae</taxon>
        <taxon>rosids</taxon>
        <taxon>malvids</taxon>
        <taxon>Malvales</taxon>
        <taxon>Malvaceae</taxon>
        <taxon>Byttnerioideae</taxon>
        <taxon>Theobroma</taxon>
    </lineage>
</organism>
<name>A0A061E7U1_THECC</name>
<dbReference type="Gramene" id="EOY00663">
    <property type="protein sequence ID" value="EOY00663"/>
    <property type="gene ID" value="TCM_010578"/>
</dbReference>
<dbReference type="Proteomes" id="UP000026915">
    <property type="component" value="Chromosome 2"/>
</dbReference>
<accession>A0A061E7U1</accession>
<feature type="compositionally biased region" description="Polar residues" evidence="1">
    <location>
        <begin position="59"/>
        <end position="81"/>
    </location>
</feature>
<dbReference type="HOGENOM" id="CLU_2578670_0_0_1"/>
<reference evidence="2 3" key="1">
    <citation type="journal article" date="2013" name="Genome Biol.">
        <title>The genome sequence of the most widely cultivated cacao type and its use to identify candidate genes regulating pod color.</title>
        <authorList>
            <person name="Motamayor J.C."/>
            <person name="Mockaitis K."/>
            <person name="Schmutz J."/>
            <person name="Haiminen N."/>
            <person name="Iii D.L."/>
            <person name="Cornejo O."/>
            <person name="Findley S.D."/>
            <person name="Zheng P."/>
            <person name="Utro F."/>
            <person name="Royaert S."/>
            <person name="Saski C."/>
            <person name="Jenkins J."/>
            <person name="Podicheti R."/>
            <person name="Zhao M."/>
            <person name="Scheffler B.E."/>
            <person name="Stack J.C."/>
            <person name="Feltus F.A."/>
            <person name="Mustiga G.M."/>
            <person name="Amores F."/>
            <person name="Phillips W."/>
            <person name="Marelli J.P."/>
            <person name="May G.D."/>
            <person name="Shapiro H."/>
            <person name="Ma J."/>
            <person name="Bustamante C.D."/>
            <person name="Schnell R.J."/>
            <person name="Main D."/>
            <person name="Gilbert D."/>
            <person name="Parida L."/>
            <person name="Kuhn D.N."/>
        </authorList>
    </citation>
    <scope>NUCLEOTIDE SEQUENCE [LARGE SCALE GENOMIC DNA]</scope>
    <source>
        <strain evidence="3">cv. Matina 1-6</strain>
    </source>
</reference>
<evidence type="ECO:0000313" key="3">
    <source>
        <dbReference type="Proteomes" id="UP000026915"/>
    </source>
</evidence>
<protein>
    <submittedName>
        <fullName evidence="2">Uncharacterized protein</fullName>
    </submittedName>
</protein>
<sequence length="81" mass="9448">MALAHSYLKHHALILNYLHHHLTHNKYTQLFTSSSQHLQYISSRLDLWSVRRKKASKEGISTPTNHKLSYSPQGDKPNNNR</sequence>
<evidence type="ECO:0000256" key="1">
    <source>
        <dbReference type="SAM" id="MobiDB-lite"/>
    </source>
</evidence>